<proteinExistence type="predicted"/>
<protein>
    <recommendedName>
        <fullName evidence="3">Competence protein ComFB</fullName>
    </recommendedName>
</protein>
<comment type="caution">
    <text evidence="1">The sequence shown here is derived from an EMBL/GenBank/DDBJ whole genome shotgun (WGS) entry which is preliminary data.</text>
</comment>
<name>A0A2W5DX86_9BURK</name>
<dbReference type="AlphaFoldDB" id="A0A2W5DX86"/>
<gene>
    <name evidence="1" type="ORF">DI603_00795</name>
</gene>
<organism evidence="1 2">
    <name type="scientific">Roseateles depolymerans</name>
    <dbReference type="NCBI Taxonomy" id="76731"/>
    <lineage>
        <taxon>Bacteria</taxon>
        <taxon>Pseudomonadati</taxon>
        <taxon>Pseudomonadota</taxon>
        <taxon>Betaproteobacteria</taxon>
        <taxon>Burkholderiales</taxon>
        <taxon>Sphaerotilaceae</taxon>
        <taxon>Roseateles</taxon>
    </lineage>
</organism>
<evidence type="ECO:0000313" key="2">
    <source>
        <dbReference type="Proteomes" id="UP000249633"/>
    </source>
</evidence>
<dbReference type="EMBL" id="QFOD01000001">
    <property type="protein sequence ID" value="PZP36535.1"/>
    <property type="molecule type" value="Genomic_DNA"/>
</dbReference>
<dbReference type="Pfam" id="PF10719">
    <property type="entry name" value="ComFB"/>
    <property type="match status" value="1"/>
</dbReference>
<dbReference type="Proteomes" id="UP000249633">
    <property type="component" value="Unassembled WGS sequence"/>
</dbReference>
<accession>A0A2W5DX86</accession>
<evidence type="ECO:0008006" key="3">
    <source>
        <dbReference type="Google" id="ProtNLM"/>
    </source>
</evidence>
<evidence type="ECO:0000313" key="1">
    <source>
        <dbReference type="EMBL" id="PZP36535.1"/>
    </source>
</evidence>
<sequence length="98" mass="11086">MALADFSSLYNHHEREVFAAVMDAAKDHPEIASSNDLLCDVACVALNRLPPRYIRHEVDFSFYLTEHERLEIDTAIVEAVNYAYSFVQARTALRARGG</sequence>
<dbReference type="InterPro" id="IPR019657">
    <property type="entry name" value="ComFB"/>
</dbReference>
<reference evidence="1 2" key="1">
    <citation type="submission" date="2017-08" db="EMBL/GenBank/DDBJ databases">
        <title>Infants hospitalized years apart are colonized by the same room-sourced microbial strains.</title>
        <authorList>
            <person name="Brooks B."/>
            <person name="Olm M.R."/>
            <person name="Firek B.A."/>
            <person name="Baker R."/>
            <person name="Thomas B.C."/>
            <person name="Morowitz M.J."/>
            <person name="Banfield J.F."/>
        </authorList>
    </citation>
    <scope>NUCLEOTIDE SEQUENCE [LARGE SCALE GENOMIC DNA]</scope>
    <source>
        <strain evidence="1">S2_012_000_R2_81</strain>
    </source>
</reference>